<feature type="region of interest" description="Disordered" evidence="1">
    <location>
        <begin position="57"/>
        <end position="78"/>
    </location>
</feature>
<feature type="compositionally biased region" description="Low complexity" evidence="1">
    <location>
        <begin position="126"/>
        <end position="155"/>
    </location>
</feature>
<comment type="caution">
    <text evidence="3">The sequence shown here is derived from an EMBL/GenBank/DDBJ whole genome shotgun (WGS) entry which is preliminary data.</text>
</comment>
<gene>
    <name evidence="3" type="ORF">F5X68DRAFT_274999</name>
</gene>
<sequence>MDGKKEEQRQASAPGSPQDQQTQDDAQVHHQTRESGTNWAEFDVNAAPQVAVYDAPETMAPPGVDVEADGHRRSSSDEKFTPVVVTPWWVKNRTIILTVLFILIASIVIPVAVTQTAGRAGENDTSDPTSSTVASSVSESSTATSTSRRPDSTSSVIPECDTSDFVRGVNWIGSSVPNWSFKLDLADDAVDCCEQCYQDKGCNGWMFMADDASNVPPCNRILGHDGPNEDDECPNGKPDIVFAKGSNALDNFGGGGPCAGRVRS</sequence>
<feature type="region of interest" description="Disordered" evidence="1">
    <location>
        <begin position="118"/>
        <end position="157"/>
    </location>
</feature>
<feature type="transmembrane region" description="Helical" evidence="2">
    <location>
        <begin position="95"/>
        <end position="113"/>
    </location>
</feature>
<dbReference type="Proteomes" id="UP000770015">
    <property type="component" value="Unassembled WGS sequence"/>
</dbReference>
<feature type="compositionally biased region" description="Polar residues" evidence="1">
    <location>
        <begin position="10"/>
        <end position="25"/>
    </location>
</feature>
<organism evidence="3 4">
    <name type="scientific">Plectosphaerella plurivora</name>
    <dbReference type="NCBI Taxonomy" id="936078"/>
    <lineage>
        <taxon>Eukaryota</taxon>
        <taxon>Fungi</taxon>
        <taxon>Dikarya</taxon>
        <taxon>Ascomycota</taxon>
        <taxon>Pezizomycotina</taxon>
        <taxon>Sordariomycetes</taxon>
        <taxon>Hypocreomycetidae</taxon>
        <taxon>Glomerellales</taxon>
        <taxon>Plectosphaerellaceae</taxon>
        <taxon>Plectosphaerella</taxon>
    </lineage>
</organism>
<proteinExistence type="predicted"/>
<keyword evidence="2" id="KW-1133">Transmembrane helix</keyword>
<keyword evidence="2" id="KW-0472">Membrane</keyword>
<dbReference type="AlphaFoldDB" id="A0A9P8VDZ2"/>
<dbReference type="OrthoDB" id="5244249at2759"/>
<accession>A0A9P8VDZ2</accession>
<dbReference type="EMBL" id="JAGSXJ010000008">
    <property type="protein sequence ID" value="KAH6688964.1"/>
    <property type="molecule type" value="Genomic_DNA"/>
</dbReference>
<feature type="compositionally biased region" description="Basic and acidic residues" evidence="1">
    <location>
        <begin position="68"/>
        <end position="78"/>
    </location>
</feature>
<feature type="region of interest" description="Disordered" evidence="1">
    <location>
        <begin position="1"/>
        <end position="43"/>
    </location>
</feature>
<evidence type="ECO:0000256" key="1">
    <source>
        <dbReference type="SAM" id="MobiDB-lite"/>
    </source>
</evidence>
<evidence type="ECO:0000313" key="4">
    <source>
        <dbReference type="Proteomes" id="UP000770015"/>
    </source>
</evidence>
<reference evidence="3" key="1">
    <citation type="journal article" date="2021" name="Nat. Commun.">
        <title>Genetic determinants of endophytism in the Arabidopsis root mycobiome.</title>
        <authorList>
            <person name="Mesny F."/>
            <person name="Miyauchi S."/>
            <person name="Thiergart T."/>
            <person name="Pickel B."/>
            <person name="Atanasova L."/>
            <person name="Karlsson M."/>
            <person name="Huettel B."/>
            <person name="Barry K.W."/>
            <person name="Haridas S."/>
            <person name="Chen C."/>
            <person name="Bauer D."/>
            <person name="Andreopoulos W."/>
            <person name="Pangilinan J."/>
            <person name="LaButti K."/>
            <person name="Riley R."/>
            <person name="Lipzen A."/>
            <person name="Clum A."/>
            <person name="Drula E."/>
            <person name="Henrissat B."/>
            <person name="Kohler A."/>
            <person name="Grigoriev I.V."/>
            <person name="Martin F.M."/>
            <person name="Hacquard S."/>
        </authorList>
    </citation>
    <scope>NUCLEOTIDE SEQUENCE</scope>
    <source>
        <strain evidence="3">MPI-SDFR-AT-0117</strain>
    </source>
</reference>
<keyword evidence="2" id="KW-0812">Transmembrane</keyword>
<protein>
    <submittedName>
        <fullName evidence="3">Uncharacterized protein</fullName>
    </submittedName>
</protein>
<evidence type="ECO:0000313" key="3">
    <source>
        <dbReference type="EMBL" id="KAH6688964.1"/>
    </source>
</evidence>
<name>A0A9P8VDZ2_9PEZI</name>
<keyword evidence="4" id="KW-1185">Reference proteome</keyword>
<evidence type="ECO:0000256" key="2">
    <source>
        <dbReference type="SAM" id="Phobius"/>
    </source>
</evidence>